<evidence type="ECO:0000256" key="5">
    <source>
        <dbReference type="ARBA" id="ARBA00023180"/>
    </source>
</evidence>
<dbReference type="Pfam" id="PF07732">
    <property type="entry name" value="Cu-oxidase_3"/>
    <property type="match status" value="1"/>
</dbReference>
<evidence type="ECO:0000256" key="1">
    <source>
        <dbReference type="ARBA" id="ARBA00010609"/>
    </source>
</evidence>
<dbReference type="CDD" id="cd13857">
    <property type="entry name" value="CuRO_1_Diphenol_Ox"/>
    <property type="match status" value="1"/>
</dbReference>
<dbReference type="InterPro" id="IPR045087">
    <property type="entry name" value="Cu-oxidase_fam"/>
</dbReference>
<dbReference type="EMBL" id="KZ819190">
    <property type="protein sequence ID" value="PWZ01753.1"/>
    <property type="molecule type" value="Genomic_DNA"/>
</dbReference>
<dbReference type="Pfam" id="PF00394">
    <property type="entry name" value="Cu-oxidase"/>
    <property type="match status" value="1"/>
</dbReference>
<dbReference type="PANTHER" id="PTHR11709:SF414">
    <property type="entry name" value="ADR239WP"/>
    <property type="match status" value="1"/>
</dbReference>
<dbReference type="Pfam" id="PF07731">
    <property type="entry name" value="Cu-oxidase_2"/>
    <property type="match status" value="1"/>
</dbReference>
<dbReference type="AlphaFoldDB" id="A0A317XVC2"/>
<organism evidence="9 10">
    <name type="scientific">Testicularia cyperi</name>
    <dbReference type="NCBI Taxonomy" id="1882483"/>
    <lineage>
        <taxon>Eukaryota</taxon>
        <taxon>Fungi</taxon>
        <taxon>Dikarya</taxon>
        <taxon>Basidiomycota</taxon>
        <taxon>Ustilaginomycotina</taxon>
        <taxon>Ustilaginomycetes</taxon>
        <taxon>Ustilaginales</taxon>
        <taxon>Anthracoideaceae</taxon>
        <taxon>Testicularia</taxon>
    </lineage>
</organism>
<evidence type="ECO:0000313" key="9">
    <source>
        <dbReference type="EMBL" id="PWZ01753.1"/>
    </source>
</evidence>
<proteinExistence type="inferred from homology"/>
<accession>A0A317XVC2</accession>
<dbReference type="STRING" id="1882483.A0A317XVC2"/>
<dbReference type="Proteomes" id="UP000246740">
    <property type="component" value="Unassembled WGS sequence"/>
</dbReference>
<dbReference type="PANTHER" id="PTHR11709">
    <property type="entry name" value="MULTI-COPPER OXIDASE"/>
    <property type="match status" value="1"/>
</dbReference>
<keyword evidence="4" id="KW-0186">Copper</keyword>
<feature type="domain" description="Plastocyanin-like" evidence="8">
    <location>
        <begin position="57"/>
        <end position="166"/>
    </location>
</feature>
<feature type="domain" description="Plastocyanin-like" evidence="6">
    <location>
        <begin position="178"/>
        <end position="326"/>
    </location>
</feature>
<dbReference type="InParanoid" id="A0A317XVC2"/>
<dbReference type="Gene3D" id="2.60.40.420">
    <property type="entry name" value="Cupredoxins - blue copper proteins"/>
    <property type="match status" value="3"/>
</dbReference>
<evidence type="ECO:0000259" key="8">
    <source>
        <dbReference type="Pfam" id="PF07732"/>
    </source>
</evidence>
<evidence type="ECO:0000259" key="6">
    <source>
        <dbReference type="Pfam" id="PF00394"/>
    </source>
</evidence>
<dbReference type="InterPro" id="IPR008972">
    <property type="entry name" value="Cupredoxin"/>
</dbReference>
<feature type="domain" description="Plastocyanin-like" evidence="7">
    <location>
        <begin position="459"/>
        <end position="558"/>
    </location>
</feature>
<name>A0A317XVC2_9BASI</name>
<dbReference type="InterPro" id="IPR011707">
    <property type="entry name" value="Cu-oxidase-like_N"/>
</dbReference>
<evidence type="ECO:0000256" key="3">
    <source>
        <dbReference type="ARBA" id="ARBA00023002"/>
    </source>
</evidence>
<dbReference type="InterPro" id="IPR002355">
    <property type="entry name" value="Cu_oxidase_Cu_BS"/>
</dbReference>
<comment type="similarity">
    <text evidence="1">Belongs to the multicopper oxidase family.</text>
</comment>
<evidence type="ECO:0000256" key="2">
    <source>
        <dbReference type="ARBA" id="ARBA00022723"/>
    </source>
</evidence>
<dbReference type="SUPFAM" id="SSF49503">
    <property type="entry name" value="Cupredoxins"/>
    <property type="match status" value="3"/>
</dbReference>
<dbReference type="InterPro" id="IPR001117">
    <property type="entry name" value="Cu-oxidase_2nd"/>
</dbReference>
<dbReference type="OrthoDB" id="2121828at2759"/>
<keyword evidence="2" id="KW-0479">Metal-binding</keyword>
<dbReference type="InterPro" id="IPR011706">
    <property type="entry name" value="Cu-oxidase_C"/>
</dbReference>
<dbReference type="InterPro" id="IPR033138">
    <property type="entry name" value="Cu_oxidase_CS"/>
</dbReference>
<dbReference type="PROSITE" id="PS00079">
    <property type="entry name" value="MULTICOPPER_OXIDASE1"/>
    <property type="match status" value="2"/>
</dbReference>
<keyword evidence="5" id="KW-0325">Glycoprotein</keyword>
<protein>
    <recommendedName>
        <fullName evidence="11">Multicopper oxidase</fullName>
    </recommendedName>
</protein>
<gene>
    <name evidence="9" type="ORF">BCV70DRAFT_157850</name>
</gene>
<reference evidence="9 10" key="1">
    <citation type="journal article" date="2018" name="Mol. Biol. Evol.">
        <title>Broad Genomic Sampling Reveals a Smut Pathogenic Ancestry of the Fungal Clade Ustilaginomycotina.</title>
        <authorList>
            <person name="Kijpornyongpan T."/>
            <person name="Mondo S.J."/>
            <person name="Barry K."/>
            <person name="Sandor L."/>
            <person name="Lee J."/>
            <person name="Lipzen A."/>
            <person name="Pangilinan J."/>
            <person name="LaButti K."/>
            <person name="Hainaut M."/>
            <person name="Henrissat B."/>
            <person name="Grigoriev I.V."/>
            <person name="Spatafora J.W."/>
            <person name="Aime M.C."/>
        </authorList>
    </citation>
    <scope>NUCLEOTIDE SEQUENCE [LARGE SCALE GENOMIC DNA]</scope>
    <source>
        <strain evidence="9 10">MCA 3645</strain>
    </source>
</reference>
<keyword evidence="3" id="KW-0560">Oxidoreductase</keyword>
<evidence type="ECO:0000256" key="4">
    <source>
        <dbReference type="ARBA" id="ARBA00023008"/>
    </source>
</evidence>
<dbReference type="GO" id="GO:0005507">
    <property type="term" value="F:copper ion binding"/>
    <property type="evidence" value="ECO:0007669"/>
    <property type="project" value="InterPro"/>
</dbReference>
<evidence type="ECO:0008006" key="11">
    <source>
        <dbReference type="Google" id="ProtNLM"/>
    </source>
</evidence>
<keyword evidence="10" id="KW-1185">Reference proteome</keyword>
<evidence type="ECO:0000313" key="10">
    <source>
        <dbReference type="Proteomes" id="UP000246740"/>
    </source>
</evidence>
<sequence>MEDEDKQIDAWFSTELEELKEEEESLRRHHHHHRADDYDWTPQTREYEFDVAFGEDAPDGFSKKRILINGQSPGPAIEANEGDTVIIKVNNNMDVGTSVHWHGMFQNNTPFMDGIAGFSQCPIPPGGSLTYRFKIDGQYGTYWYHSHSAMQYTDGLYGPLIVRSKRDPYQMGKDYDEERVILFADNYHDFADDIVNQLLSVKGYNGSAAAPSPQSGLINGVGVFNCALLNSKNSKPDAECTQLKTPTMDVEAGKKYRFRFINSGSHAQHMISIDQHPLTVIAADGTPVKQHSVHRIPLHNGQRHDAIVHFDQGHTGDSFLLRSSMMTACFAFVDPLLDPVANLTIQYTKPGQTVPQKAPVPNDWKDAMGTECLDLDDSVLVPAVDTSVPVNQEKDSLGIFTSQFGNLALSNGSTLGRFFVDSKTHINYINKPYLEVIHAGGQINDSTVASLLVPDDLWVADIVFNNNDSFLDHPFHLHATDMHVIGRGQGILTQDMWTQMNANGQGLNLKNPLRRDTIVVPRSSWALVRIYADLPGVWAVHCHIAMHVAEGLMAAVGIHPKKIQSLQFSQEVLDQCQVSFDDLDDIEPA</sequence>
<dbReference type="PROSITE" id="PS00080">
    <property type="entry name" value="MULTICOPPER_OXIDASE2"/>
    <property type="match status" value="1"/>
</dbReference>
<evidence type="ECO:0000259" key="7">
    <source>
        <dbReference type="Pfam" id="PF07731"/>
    </source>
</evidence>
<dbReference type="GO" id="GO:0016491">
    <property type="term" value="F:oxidoreductase activity"/>
    <property type="evidence" value="ECO:0007669"/>
    <property type="project" value="UniProtKB-KW"/>
</dbReference>